<reference evidence="3 4" key="1">
    <citation type="submission" date="2020-07" db="EMBL/GenBank/DDBJ databases">
        <authorList>
            <person name="Feng X."/>
        </authorList>
    </citation>
    <scope>NUCLEOTIDE SEQUENCE [LARGE SCALE GENOMIC DNA]</scope>
    <source>
        <strain evidence="3 4">JCM31066</strain>
    </source>
</reference>
<feature type="compositionally biased region" description="Acidic residues" evidence="1">
    <location>
        <begin position="180"/>
        <end position="189"/>
    </location>
</feature>
<evidence type="ECO:0000313" key="4">
    <source>
        <dbReference type="Proteomes" id="UP000546464"/>
    </source>
</evidence>
<keyword evidence="2" id="KW-1133">Transmembrane helix</keyword>
<keyword evidence="4" id="KW-1185">Reference proteome</keyword>
<dbReference type="NCBIfam" id="NF033218">
    <property type="entry name" value="anchor_AmaP"/>
    <property type="match status" value="1"/>
</dbReference>
<dbReference type="AlphaFoldDB" id="A0A842HML0"/>
<evidence type="ECO:0000256" key="1">
    <source>
        <dbReference type="SAM" id="MobiDB-lite"/>
    </source>
</evidence>
<feature type="transmembrane region" description="Helical" evidence="2">
    <location>
        <begin position="20"/>
        <end position="40"/>
    </location>
</feature>
<name>A0A842HML0_9BACT</name>
<dbReference type="EMBL" id="JACHVB010000064">
    <property type="protein sequence ID" value="MBC2596321.1"/>
    <property type="molecule type" value="Genomic_DNA"/>
</dbReference>
<keyword evidence="2" id="KW-0812">Transmembrane</keyword>
<feature type="compositionally biased region" description="Basic and acidic residues" evidence="1">
    <location>
        <begin position="229"/>
        <end position="238"/>
    </location>
</feature>
<dbReference type="RefSeq" id="WP_185677235.1">
    <property type="nucleotide sequence ID" value="NZ_JACHVB010000064.1"/>
</dbReference>
<proteinExistence type="predicted"/>
<keyword evidence="2" id="KW-0472">Membrane</keyword>
<protein>
    <submittedName>
        <fullName evidence="3">Alkaline shock response membrane anchor protein AmaP</fullName>
    </submittedName>
</protein>
<comment type="caution">
    <text evidence="3">The sequence shown here is derived from an EMBL/GenBank/DDBJ whole genome shotgun (WGS) entry which is preliminary data.</text>
</comment>
<organism evidence="3 4">
    <name type="scientific">Ruficoccus amylovorans</name>
    <dbReference type="NCBI Taxonomy" id="1804625"/>
    <lineage>
        <taxon>Bacteria</taxon>
        <taxon>Pseudomonadati</taxon>
        <taxon>Verrucomicrobiota</taxon>
        <taxon>Opitutia</taxon>
        <taxon>Puniceicoccales</taxon>
        <taxon>Cerasicoccaceae</taxon>
        <taxon>Ruficoccus</taxon>
    </lineage>
</organism>
<dbReference type="Proteomes" id="UP000546464">
    <property type="component" value="Unassembled WGS sequence"/>
</dbReference>
<gene>
    <name evidence="3" type="primary">amaP</name>
    <name evidence="3" type="ORF">H5P28_18800</name>
</gene>
<evidence type="ECO:0000256" key="2">
    <source>
        <dbReference type="SAM" id="Phobius"/>
    </source>
</evidence>
<accession>A0A842HML0</accession>
<sequence>MLGKLESFYQTQIEPYLHDRVLVVCTAIVLLIVLLGFCALRRRRGSIRVFKTTSGRVEVTRSAIRDLVLNACHYVHTPRKPKVRIKAGRGRLYIYIGLRLNEDQRLNEVASQLQMRIEDILQNTLNLDRRSVRIDVGLKGIRRVKPSAAGESASEEALVPVPAVDPVRTGESRVIVAEDDNEDALVDDDTASKPKRGFFGFGRKKSAETEVAAQEDAGYDPDADPFAPSRDDDETKKA</sequence>
<feature type="region of interest" description="Disordered" evidence="1">
    <location>
        <begin position="180"/>
        <end position="238"/>
    </location>
</feature>
<evidence type="ECO:0000313" key="3">
    <source>
        <dbReference type="EMBL" id="MBC2596321.1"/>
    </source>
</evidence>